<evidence type="ECO:0000313" key="3">
    <source>
        <dbReference type="Proteomes" id="UP001206350"/>
    </source>
</evidence>
<evidence type="ECO:0000313" key="2">
    <source>
        <dbReference type="EMBL" id="MCQ9121403.1"/>
    </source>
</evidence>
<organism evidence="2 3">
    <name type="scientific">Rodentibacter pneumotropicus</name>
    <dbReference type="NCBI Taxonomy" id="758"/>
    <lineage>
        <taxon>Bacteria</taxon>
        <taxon>Pseudomonadati</taxon>
        <taxon>Pseudomonadota</taxon>
        <taxon>Gammaproteobacteria</taxon>
        <taxon>Pasteurellales</taxon>
        <taxon>Pasteurellaceae</taxon>
        <taxon>Rodentibacter</taxon>
    </lineage>
</organism>
<keyword evidence="1" id="KW-0812">Transmembrane</keyword>
<accession>A0AAW5LCX4</accession>
<reference evidence="2 3" key="1">
    <citation type="journal article" date="2022" name="Microbiol. Spectr.">
        <title>Microbiota of the Pregnant Mouse: Characterization of the Bacterial Communities in the Oral Cavity, Lung, Intestine, and Vagina through Culture and DNA Sequencing.</title>
        <authorList>
            <person name="Greenberg J.M."/>
            <person name="Romero R."/>
            <person name="Winters A.D."/>
            <person name="Galaz J."/>
            <person name="Garcia-Flores V."/>
            <person name="Arenas-Hernandez M."/>
            <person name="Panzer J."/>
            <person name="Shaffer Z."/>
            <person name="Kracht D.J."/>
            <person name="Gomez-Lopez N."/>
            <person name="Theis K.R."/>
        </authorList>
    </citation>
    <scope>NUCLEOTIDE SEQUENCE [LARGE SCALE GENOMIC DNA]</scope>
    <source>
        <strain evidence="2 3">MAC-C1-H1</strain>
    </source>
</reference>
<dbReference type="Proteomes" id="UP001206350">
    <property type="component" value="Unassembled WGS sequence"/>
</dbReference>
<dbReference type="RefSeq" id="WP_077665660.1">
    <property type="nucleotide sequence ID" value="NZ_JALJCU010000014.1"/>
</dbReference>
<keyword evidence="1" id="KW-1133">Transmembrane helix</keyword>
<dbReference type="AlphaFoldDB" id="A0AAW5LCX4"/>
<keyword evidence="3" id="KW-1185">Reference proteome</keyword>
<proteinExistence type="predicted"/>
<protein>
    <recommendedName>
        <fullName evidence="4">Lipoprotein</fullName>
    </recommendedName>
</protein>
<keyword evidence="1" id="KW-0472">Membrane</keyword>
<name>A0AAW5LCX4_9PAST</name>
<evidence type="ECO:0000256" key="1">
    <source>
        <dbReference type="SAM" id="Phobius"/>
    </source>
</evidence>
<dbReference type="EMBL" id="JALJCU010000014">
    <property type="protein sequence ID" value="MCQ9121403.1"/>
    <property type="molecule type" value="Genomic_DNA"/>
</dbReference>
<sequence>MKKLILFVVSLFLLFGCTTTDKKEVSKQSEVIQAFFIANNNIYAIGNLNSYQFSSEKSEYVQYLIDFLNSQEMKAFKSVYINEIERNVEDNKINASLFIELDGTKLTKDRVQELLNNRDVYKPSQDNLKLLFKLSNGTTVILQNKDEILSKGKLSTPLKTYFIEYKNSVKINTKDTTEGFAMAVVWGGAGIITLPFAIISLPFQAFSALSK</sequence>
<gene>
    <name evidence="2" type="ORF">MUU45_000217</name>
</gene>
<comment type="caution">
    <text evidence="2">The sequence shown here is derived from an EMBL/GenBank/DDBJ whole genome shotgun (WGS) entry which is preliminary data.</text>
</comment>
<dbReference type="PROSITE" id="PS51257">
    <property type="entry name" value="PROKAR_LIPOPROTEIN"/>
    <property type="match status" value="1"/>
</dbReference>
<evidence type="ECO:0008006" key="4">
    <source>
        <dbReference type="Google" id="ProtNLM"/>
    </source>
</evidence>
<feature type="transmembrane region" description="Helical" evidence="1">
    <location>
        <begin position="180"/>
        <end position="203"/>
    </location>
</feature>